<dbReference type="CDD" id="cd18800">
    <property type="entry name" value="SF2_C_EcoR124I-like"/>
    <property type="match status" value="1"/>
</dbReference>
<name>X1PUY3_9ZZZZ</name>
<dbReference type="EMBL" id="BARV01024422">
    <property type="protein sequence ID" value="GAI46346.1"/>
    <property type="molecule type" value="Genomic_DNA"/>
</dbReference>
<accession>X1PUY3</accession>
<feature type="domain" description="Restriction endonuclease type I HsdR second RecA-like helicase" evidence="2">
    <location>
        <begin position="48"/>
        <end position="205"/>
    </location>
</feature>
<reference evidence="3" key="1">
    <citation type="journal article" date="2014" name="Front. Microbiol.">
        <title>High frequency of phylogenetically diverse reductive dehalogenase-homologous genes in deep subseafloor sedimentary metagenomes.</title>
        <authorList>
            <person name="Kawai M."/>
            <person name="Futagami T."/>
            <person name="Toyoda A."/>
            <person name="Takaki Y."/>
            <person name="Nishi S."/>
            <person name="Hori S."/>
            <person name="Arai W."/>
            <person name="Tsubouchi T."/>
            <person name="Morono Y."/>
            <person name="Uchiyama I."/>
            <person name="Ito T."/>
            <person name="Fujiyama A."/>
            <person name="Inagaki F."/>
            <person name="Takami H."/>
        </authorList>
    </citation>
    <scope>NUCLEOTIDE SEQUENCE</scope>
    <source>
        <strain evidence="3">Expedition CK06-06</strain>
    </source>
</reference>
<proteinExistence type="predicted"/>
<comment type="caution">
    <text evidence="3">The sequence shown here is derived from an EMBL/GenBank/DDBJ whole genome shotgun (WGS) entry which is preliminary data.</text>
</comment>
<dbReference type="GO" id="GO:0009307">
    <property type="term" value="P:DNA restriction-modification system"/>
    <property type="evidence" value="ECO:0007669"/>
    <property type="project" value="UniProtKB-KW"/>
</dbReference>
<protein>
    <recommendedName>
        <fullName evidence="2">Restriction endonuclease type I HsdR second RecA-like helicase domain-containing protein</fullName>
    </recommendedName>
</protein>
<dbReference type="InterPro" id="IPR055180">
    <property type="entry name" value="HsdR_RecA-like_helicase_dom_2"/>
</dbReference>
<keyword evidence="1" id="KW-0680">Restriction system</keyword>
<sequence length="267" mass="31475">YELDEEKEERVRRQLSKDYVVITSNKRLERIAEDFVAHYTKRWQTGKAMIVCIDKITTVRLYNKIEKYWHSEIERCKQMIEQAAGEQEEIDFENYLEWLEETQRLVVVSEDQNEVKTFQRWDLDIEPHRKIIKDPKRNLEEEFKEDDHPFRVAIVCAMWLTGFDVESLATMYIDKPMKMHTLMQTIARANRVHEGKHNGLIVDYNGMVKSLRKALAIYAVGRPQEGDTPESGDEQDPVPLEDSLLDEYKEALQACVDHLAYLGYDLS</sequence>
<gene>
    <name evidence="3" type="ORF">S06H3_39871</name>
</gene>
<evidence type="ECO:0000256" key="1">
    <source>
        <dbReference type="ARBA" id="ARBA00022747"/>
    </source>
</evidence>
<evidence type="ECO:0000313" key="3">
    <source>
        <dbReference type="EMBL" id="GAI46346.1"/>
    </source>
</evidence>
<evidence type="ECO:0000259" key="2">
    <source>
        <dbReference type="Pfam" id="PF22679"/>
    </source>
</evidence>
<dbReference type="InterPro" id="IPR027417">
    <property type="entry name" value="P-loop_NTPase"/>
</dbReference>
<dbReference type="Gene3D" id="3.40.50.300">
    <property type="entry name" value="P-loop containing nucleotide triphosphate hydrolases"/>
    <property type="match status" value="1"/>
</dbReference>
<feature type="non-terminal residue" evidence="3">
    <location>
        <position position="1"/>
    </location>
</feature>
<organism evidence="3">
    <name type="scientific">marine sediment metagenome</name>
    <dbReference type="NCBI Taxonomy" id="412755"/>
    <lineage>
        <taxon>unclassified sequences</taxon>
        <taxon>metagenomes</taxon>
        <taxon>ecological metagenomes</taxon>
    </lineage>
</organism>
<feature type="non-terminal residue" evidence="3">
    <location>
        <position position="267"/>
    </location>
</feature>
<dbReference type="AlphaFoldDB" id="X1PUY3"/>
<dbReference type="PANTHER" id="PTHR30195:SF15">
    <property type="entry name" value="TYPE I RESTRICTION ENZYME HINDI ENDONUCLEASE SUBUNIT"/>
    <property type="match status" value="1"/>
</dbReference>
<dbReference type="InterPro" id="IPR051268">
    <property type="entry name" value="Type-I_R_enzyme_R_subunit"/>
</dbReference>
<dbReference type="PANTHER" id="PTHR30195">
    <property type="entry name" value="TYPE I SITE-SPECIFIC DEOXYRIBONUCLEASE PROTEIN SUBUNIT M AND R"/>
    <property type="match status" value="1"/>
</dbReference>
<dbReference type="Pfam" id="PF22679">
    <property type="entry name" value="T1R_D3-like"/>
    <property type="match status" value="1"/>
</dbReference>